<keyword evidence="1" id="KW-1133">Transmembrane helix</keyword>
<evidence type="ECO:0000256" key="1">
    <source>
        <dbReference type="SAM" id="Phobius"/>
    </source>
</evidence>
<dbReference type="SUPFAM" id="SSF50998">
    <property type="entry name" value="Quinoprotein alcohol dehydrogenase-like"/>
    <property type="match status" value="1"/>
</dbReference>
<dbReference type="InterPro" id="IPR015943">
    <property type="entry name" value="WD40/YVTN_repeat-like_dom_sf"/>
</dbReference>
<accession>A0A8S0XSL5</accession>
<dbReference type="Gene3D" id="2.130.10.10">
    <property type="entry name" value="YVTN repeat-like/Quinoprotein amine dehydrogenase"/>
    <property type="match status" value="1"/>
</dbReference>
<dbReference type="EMBL" id="CACVBS010000090">
    <property type="protein sequence ID" value="CAA7270443.1"/>
    <property type="molecule type" value="Genomic_DNA"/>
</dbReference>
<keyword evidence="1" id="KW-0472">Membrane</keyword>
<sequence length="265" mass="29385">MYKFESGNLTQLWGEELSETIPRAVVFIKKVETLVAFGMESGTVVHKDAETAAQKSTCVFSSSIRSVGVCPTTGNYIIDNMKTGFDLYTPNRTAPARSFDQGVFAEKGKVAVCGSDHGNVYVFGVTSTEPQQILKHGRKEEMIQTVKAAITGEKHIIATASSGRKFEIKVWEKGIRSGSTSRERQETISFMTVLNVLLFVVLCWMTAGTWLPPVADVHEKINFVAIQVSHMLNLHTNGQPAILDDVKKVITRMDEDMLRKVLQIK</sequence>
<evidence type="ECO:0000313" key="3">
    <source>
        <dbReference type="Proteomes" id="UP000467700"/>
    </source>
</evidence>
<keyword evidence="3" id="KW-1185">Reference proteome</keyword>
<feature type="transmembrane region" description="Helical" evidence="1">
    <location>
        <begin position="188"/>
        <end position="207"/>
    </location>
</feature>
<reference evidence="2 3" key="1">
    <citation type="submission" date="2020-01" db="EMBL/GenBank/DDBJ databases">
        <authorList>
            <person name="Gupta K D."/>
        </authorList>
    </citation>
    <scope>NUCLEOTIDE SEQUENCE [LARGE SCALE GENOMIC DNA]</scope>
</reference>
<dbReference type="Proteomes" id="UP000467700">
    <property type="component" value="Unassembled WGS sequence"/>
</dbReference>
<dbReference type="OrthoDB" id="3238562at2759"/>
<organism evidence="2 3">
    <name type="scientific">Cyclocybe aegerita</name>
    <name type="common">Black poplar mushroom</name>
    <name type="synonym">Agrocybe aegerita</name>
    <dbReference type="NCBI Taxonomy" id="1973307"/>
    <lineage>
        <taxon>Eukaryota</taxon>
        <taxon>Fungi</taxon>
        <taxon>Dikarya</taxon>
        <taxon>Basidiomycota</taxon>
        <taxon>Agaricomycotina</taxon>
        <taxon>Agaricomycetes</taxon>
        <taxon>Agaricomycetidae</taxon>
        <taxon>Agaricales</taxon>
        <taxon>Agaricineae</taxon>
        <taxon>Bolbitiaceae</taxon>
        <taxon>Cyclocybe</taxon>
    </lineage>
</organism>
<comment type="caution">
    <text evidence="2">The sequence shown here is derived from an EMBL/GenBank/DDBJ whole genome shotgun (WGS) entry which is preliminary data.</text>
</comment>
<evidence type="ECO:0000313" key="2">
    <source>
        <dbReference type="EMBL" id="CAA7270443.1"/>
    </source>
</evidence>
<dbReference type="AlphaFoldDB" id="A0A8S0XSL5"/>
<name>A0A8S0XSL5_CYCAE</name>
<dbReference type="InterPro" id="IPR011047">
    <property type="entry name" value="Quinoprotein_ADH-like_sf"/>
</dbReference>
<protein>
    <submittedName>
        <fullName evidence="2">Uncharacterized protein</fullName>
    </submittedName>
</protein>
<gene>
    <name evidence="2" type="ORF">AAE3_LOCUS12794</name>
</gene>
<keyword evidence="1" id="KW-0812">Transmembrane</keyword>
<proteinExistence type="predicted"/>